<name>A0ABR6TKL4_9FIRM</name>
<protein>
    <submittedName>
        <fullName evidence="6">MBL fold metallo-hydrolase</fullName>
    </submittedName>
</protein>
<dbReference type="SMART" id="SM00849">
    <property type="entry name" value="Lactamase_B"/>
    <property type="match status" value="1"/>
</dbReference>
<accession>A0ABR6TKL4</accession>
<organism evidence="6 7">
    <name type="scientific">Peptostreptococcus canis</name>
    <dbReference type="NCBI Taxonomy" id="1159213"/>
    <lineage>
        <taxon>Bacteria</taxon>
        <taxon>Bacillati</taxon>
        <taxon>Bacillota</taxon>
        <taxon>Clostridia</taxon>
        <taxon>Peptostreptococcales</taxon>
        <taxon>Peptostreptococcaceae</taxon>
        <taxon>Peptostreptococcus</taxon>
    </lineage>
</organism>
<evidence type="ECO:0000256" key="3">
    <source>
        <dbReference type="ARBA" id="ARBA00022801"/>
    </source>
</evidence>
<proteinExistence type="predicted"/>
<dbReference type="EMBL" id="JABGBW010000002">
    <property type="protein sequence ID" value="MBC2575944.1"/>
    <property type="molecule type" value="Genomic_DNA"/>
</dbReference>
<dbReference type="Proteomes" id="UP000713904">
    <property type="component" value="Unassembled WGS sequence"/>
</dbReference>
<feature type="domain" description="Metallo-beta-lactamase" evidence="5">
    <location>
        <begin position="12"/>
        <end position="188"/>
    </location>
</feature>
<dbReference type="InterPro" id="IPR036866">
    <property type="entry name" value="RibonucZ/Hydroxyglut_hydro"/>
</dbReference>
<keyword evidence="4" id="KW-0862">Zinc</keyword>
<dbReference type="SUPFAM" id="SSF56281">
    <property type="entry name" value="Metallo-hydrolase/oxidoreductase"/>
    <property type="match status" value="1"/>
</dbReference>
<evidence type="ECO:0000256" key="2">
    <source>
        <dbReference type="ARBA" id="ARBA00022723"/>
    </source>
</evidence>
<dbReference type="PANTHER" id="PTHR46233">
    <property type="entry name" value="HYDROXYACYLGLUTATHIONE HYDROLASE GLOC"/>
    <property type="match status" value="1"/>
</dbReference>
<sequence>MKLEVIVDSMMQENTYIYYDEKTLDAVVIDPALSFDRQKKFIKDKNLNVKYIMLTHSHADHIGDVKELKKFTNAPILANIHEKEMLNDANKNLSSQFFPYPIEIEADIYVDEKDKIKMGEHIFSFINTPGHTEGGMCIRCGMEMFTGDTLFQGSIGRTDLYGGDYNKILKSLKKLAKLEEDLVIYPGHGPASTIGREKKSNYYMKLVI</sequence>
<dbReference type="Gene3D" id="3.60.15.10">
    <property type="entry name" value="Ribonuclease Z/Hydroxyacylglutathione hydrolase-like"/>
    <property type="match status" value="1"/>
</dbReference>
<comment type="caution">
    <text evidence="6">The sequence shown here is derived from an EMBL/GenBank/DDBJ whole genome shotgun (WGS) entry which is preliminary data.</text>
</comment>
<dbReference type="CDD" id="cd06262">
    <property type="entry name" value="metallo-hydrolase-like_MBL-fold"/>
    <property type="match status" value="1"/>
</dbReference>
<keyword evidence="7" id="KW-1185">Reference proteome</keyword>
<comment type="cofactor">
    <cofactor evidence="1">
        <name>Zn(2+)</name>
        <dbReference type="ChEBI" id="CHEBI:29105"/>
    </cofactor>
</comment>
<evidence type="ECO:0000256" key="4">
    <source>
        <dbReference type="ARBA" id="ARBA00022833"/>
    </source>
</evidence>
<evidence type="ECO:0000259" key="5">
    <source>
        <dbReference type="SMART" id="SM00849"/>
    </source>
</evidence>
<keyword evidence="3" id="KW-0378">Hydrolase</keyword>
<keyword evidence="2" id="KW-0479">Metal-binding</keyword>
<dbReference type="InterPro" id="IPR001279">
    <property type="entry name" value="Metallo-B-lactamas"/>
</dbReference>
<dbReference type="InterPro" id="IPR051453">
    <property type="entry name" value="MBL_Glyoxalase_II"/>
</dbReference>
<dbReference type="RefSeq" id="WP_185623959.1">
    <property type="nucleotide sequence ID" value="NZ_JABGBW010000002.1"/>
</dbReference>
<evidence type="ECO:0000256" key="1">
    <source>
        <dbReference type="ARBA" id="ARBA00001947"/>
    </source>
</evidence>
<dbReference type="Pfam" id="PF00753">
    <property type="entry name" value="Lactamase_B"/>
    <property type="match status" value="1"/>
</dbReference>
<evidence type="ECO:0000313" key="7">
    <source>
        <dbReference type="Proteomes" id="UP000713904"/>
    </source>
</evidence>
<dbReference type="PANTHER" id="PTHR46233:SF3">
    <property type="entry name" value="HYDROXYACYLGLUTATHIONE HYDROLASE GLOC"/>
    <property type="match status" value="1"/>
</dbReference>
<gene>
    <name evidence="6" type="ORF">HLB29_04525</name>
</gene>
<reference evidence="6 7" key="1">
    <citation type="submission" date="2020-05" db="EMBL/GenBank/DDBJ databases">
        <title>Draft genome of xy-202 and genomic insight in genome of the genus Peptostreptococcus.</title>
        <authorList>
            <person name="Zhang Z."/>
        </authorList>
    </citation>
    <scope>NUCLEOTIDE SEQUENCE [LARGE SCALE GENOMIC DNA]</scope>
    <source>
        <strain evidence="6 7">DSM 27025</strain>
    </source>
</reference>
<evidence type="ECO:0000313" key="6">
    <source>
        <dbReference type="EMBL" id="MBC2575944.1"/>
    </source>
</evidence>